<dbReference type="Proteomes" id="UP000184301">
    <property type="component" value="Unassembled WGS sequence"/>
</dbReference>
<reference evidence="1 2" key="1">
    <citation type="submission" date="2016-11" db="EMBL/GenBank/DDBJ databases">
        <authorList>
            <person name="Jaros S."/>
            <person name="Januszkiewicz K."/>
            <person name="Wedrychowicz H."/>
        </authorList>
    </citation>
    <scope>NUCLEOTIDE SEQUENCE [LARGE SCALE GENOMIC DNA]</scope>
    <source>
        <strain evidence="1 2">DSM 15480</strain>
    </source>
</reference>
<protein>
    <recommendedName>
        <fullName evidence="3">Resolvase, N terminal domain</fullName>
    </recommendedName>
</protein>
<dbReference type="GO" id="GO:0003677">
    <property type="term" value="F:DNA binding"/>
    <property type="evidence" value="ECO:0007669"/>
    <property type="project" value="InterPro"/>
</dbReference>
<dbReference type="Gene3D" id="3.40.50.1390">
    <property type="entry name" value="Resolvase, N-terminal catalytic domain"/>
    <property type="match status" value="1"/>
</dbReference>
<organism evidence="1 2">
    <name type="scientific">Hespellia stercorisuis DSM 15480</name>
    <dbReference type="NCBI Taxonomy" id="1121950"/>
    <lineage>
        <taxon>Bacteria</taxon>
        <taxon>Bacillati</taxon>
        <taxon>Bacillota</taxon>
        <taxon>Clostridia</taxon>
        <taxon>Lachnospirales</taxon>
        <taxon>Lachnospiraceae</taxon>
        <taxon>Hespellia</taxon>
    </lineage>
</organism>
<evidence type="ECO:0000313" key="1">
    <source>
        <dbReference type="EMBL" id="SHK57211.1"/>
    </source>
</evidence>
<sequence>MKTAIYMKANTWLDHKELSLPLPEQTKICREYMKNHPELRKIGTYTDRNTTKNTTRELELLLVEAENRRVECIVTPTIKVFFDYCTESEYYINTIMKPAGIRLIGIKDDFDSSDENWSERLKAIKWQGRIRRYGKSKQKE</sequence>
<evidence type="ECO:0008006" key="3">
    <source>
        <dbReference type="Google" id="ProtNLM"/>
    </source>
</evidence>
<proteinExistence type="predicted"/>
<gene>
    <name evidence="1" type="ORF">SAMN02745243_03252</name>
</gene>
<evidence type="ECO:0000313" key="2">
    <source>
        <dbReference type="Proteomes" id="UP000184301"/>
    </source>
</evidence>
<name>A0A1M6TJS0_9FIRM</name>
<dbReference type="GO" id="GO:0000150">
    <property type="term" value="F:DNA strand exchange activity"/>
    <property type="evidence" value="ECO:0007669"/>
    <property type="project" value="InterPro"/>
</dbReference>
<keyword evidence="2" id="KW-1185">Reference proteome</keyword>
<dbReference type="EMBL" id="FQZY01000060">
    <property type="protein sequence ID" value="SHK57211.1"/>
    <property type="molecule type" value="Genomic_DNA"/>
</dbReference>
<accession>A0A1M6TJS0</accession>
<dbReference type="STRING" id="1121950.SAMN02745243_03252"/>
<dbReference type="AlphaFoldDB" id="A0A1M6TJS0"/>
<dbReference type="InterPro" id="IPR036162">
    <property type="entry name" value="Resolvase-like_N_sf"/>
</dbReference>
<dbReference type="RefSeq" id="WP_073112387.1">
    <property type="nucleotide sequence ID" value="NZ_FQZY01000060.1"/>
</dbReference>